<reference evidence="3" key="1">
    <citation type="submission" date="2015-12" db="EMBL/GenBank/DDBJ databases">
        <authorList>
            <person name="Nair G.R."/>
            <person name="Kaur G."/>
            <person name="Mayilraj S."/>
        </authorList>
    </citation>
    <scope>NUCLEOTIDE SEQUENCE [LARGE SCALE GENOMIC DNA]</scope>
    <source>
        <strain evidence="3">CD08_4</strain>
    </source>
</reference>
<protein>
    <submittedName>
        <fullName evidence="2">Uncharacterized protein</fullName>
    </submittedName>
</protein>
<dbReference type="Proteomes" id="UP000053512">
    <property type="component" value="Unassembled WGS sequence"/>
</dbReference>
<sequence>MERVPPPPACEDSDKIFVVIIVAVLALVTMAMVEVQFIALIHEGATNACVSPPAGFGTLHPTGTAEFSVLPPRLVCHYRVRADPGTTLADNMYGGGTTAFWVCTTVLVACAASGFVLRRGANR</sequence>
<gene>
    <name evidence="2" type="ORF">AVL61_12085</name>
</gene>
<dbReference type="AlphaFoldDB" id="A0A0W8I4V4"/>
<comment type="caution">
    <text evidence="2">The sequence shown here is derived from an EMBL/GenBank/DDBJ whole genome shotgun (WGS) entry which is preliminary data.</text>
</comment>
<keyword evidence="1" id="KW-0812">Transmembrane</keyword>
<name>A0A0W8I4V4_KOCRO</name>
<evidence type="ECO:0000313" key="2">
    <source>
        <dbReference type="EMBL" id="KUG52957.1"/>
    </source>
</evidence>
<organism evidence="2 3">
    <name type="scientific">Kocuria rosea subsp. polaris</name>
    <dbReference type="NCBI Taxonomy" id="136273"/>
    <lineage>
        <taxon>Bacteria</taxon>
        <taxon>Bacillati</taxon>
        <taxon>Actinomycetota</taxon>
        <taxon>Actinomycetes</taxon>
        <taxon>Micrococcales</taxon>
        <taxon>Micrococcaceae</taxon>
        <taxon>Kocuria</taxon>
    </lineage>
</organism>
<keyword evidence="1" id="KW-0472">Membrane</keyword>
<feature type="transmembrane region" description="Helical" evidence="1">
    <location>
        <begin position="16"/>
        <end position="41"/>
    </location>
</feature>
<feature type="transmembrane region" description="Helical" evidence="1">
    <location>
        <begin position="98"/>
        <end position="117"/>
    </location>
</feature>
<evidence type="ECO:0000256" key="1">
    <source>
        <dbReference type="SAM" id="Phobius"/>
    </source>
</evidence>
<evidence type="ECO:0000313" key="3">
    <source>
        <dbReference type="Proteomes" id="UP000053512"/>
    </source>
</evidence>
<accession>A0A0W8I4V4</accession>
<dbReference type="EMBL" id="LQBK01000038">
    <property type="protein sequence ID" value="KUG52957.1"/>
    <property type="molecule type" value="Genomic_DNA"/>
</dbReference>
<proteinExistence type="predicted"/>
<keyword evidence="1" id="KW-1133">Transmembrane helix</keyword>